<evidence type="ECO:0000313" key="1">
    <source>
        <dbReference type="EMBL" id="PSV81219.1"/>
    </source>
</evidence>
<dbReference type="InterPro" id="IPR045508">
    <property type="entry name" value="DUF6482"/>
</dbReference>
<dbReference type="RefSeq" id="WP_045064009.1">
    <property type="nucleotide sequence ID" value="NZ_CP131601.1"/>
</dbReference>
<comment type="caution">
    <text evidence="1">The sequence shown here is derived from an EMBL/GenBank/DDBJ whole genome shotgun (WGS) entry which is preliminary data.</text>
</comment>
<dbReference type="EMBL" id="PYOI01000017">
    <property type="protein sequence ID" value="PSV81219.1"/>
    <property type="molecule type" value="Genomic_DNA"/>
</dbReference>
<reference evidence="1 2" key="1">
    <citation type="submission" date="2018-01" db="EMBL/GenBank/DDBJ databases">
        <title>Whole genome sequencing of Histamine producing bacteria.</title>
        <authorList>
            <person name="Butler K."/>
        </authorList>
    </citation>
    <scope>NUCLEOTIDE SEQUENCE [LARGE SCALE GENOMIC DNA]</scope>
    <source>
        <strain evidence="1 2">ATCC 25521</strain>
    </source>
</reference>
<sequence length="100" mass="11575">MKLSQLKPWLKASPNKIPHCVLSCYAGCSYYLMEVEYKHQLRPLKDEKDNLLHFQNIEQAQTLLKSVGISNMTLRLTDPYDEFSADGKVSQCEEDIVLHF</sequence>
<evidence type="ECO:0008006" key="3">
    <source>
        <dbReference type="Google" id="ProtNLM"/>
    </source>
</evidence>
<proteinExistence type="predicted"/>
<organism evidence="1 2">
    <name type="scientific">Photobacterium leiognathi</name>
    <dbReference type="NCBI Taxonomy" id="553611"/>
    <lineage>
        <taxon>Bacteria</taxon>
        <taxon>Pseudomonadati</taxon>
        <taxon>Pseudomonadota</taxon>
        <taxon>Gammaproteobacteria</taxon>
        <taxon>Vibrionales</taxon>
        <taxon>Vibrionaceae</taxon>
        <taxon>Photobacterium</taxon>
    </lineage>
</organism>
<evidence type="ECO:0000313" key="2">
    <source>
        <dbReference type="Proteomes" id="UP000241566"/>
    </source>
</evidence>
<accession>A0ABX5GES7</accession>
<dbReference type="Pfam" id="PF20090">
    <property type="entry name" value="DUF6482"/>
    <property type="match status" value="1"/>
</dbReference>
<name>A0ABX5GES7_PHOLE</name>
<protein>
    <recommendedName>
        <fullName evidence="3">Lysyl-tRNA synthetase</fullName>
    </recommendedName>
</protein>
<keyword evidence="2" id="KW-1185">Reference proteome</keyword>
<gene>
    <name evidence="1" type="ORF">CTM94_12555</name>
</gene>
<dbReference type="Proteomes" id="UP000241566">
    <property type="component" value="Unassembled WGS sequence"/>
</dbReference>